<keyword evidence="2" id="KW-1185">Reference proteome</keyword>
<accession>A0A4Y7RU33</accession>
<dbReference type="AlphaFoldDB" id="A0A4Y7RU33"/>
<dbReference type="InterPro" id="IPR022476">
    <property type="entry name" value="Spore_YabP/YqfC"/>
</dbReference>
<dbReference type="InterPro" id="IPR012504">
    <property type="entry name" value="Spore_YabP"/>
</dbReference>
<gene>
    <name evidence="1" type="primary">yabP</name>
    <name evidence="1" type="ORF">Pmgp_01157</name>
</gene>
<name>A0A4Y7RU33_9FIRM</name>
<evidence type="ECO:0000313" key="2">
    <source>
        <dbReference type="Proteomes" id="UP000297597"/>
    </source>
</evidence>
<dbReference type="InterPro" id="IPR038705">
    <property type="entry name" value="YabP_sf"/>
</dbReference>
<dbReference type="Gene3D" id="2.60.40.2000">
    <property type="match status" value="1"/>
</dbReference>
<organism evidence="1 2">
    <name type="scientific">Pelotomaculum propionicicum</name>
    <dbReference type="NCBI Taxonomy" id="258475"/>
    <lineage>
        <taxon>Bacteria</taxon>
        <taxon>Bacillati</taxon>
        <taxon>Bacillota</taxon>
        <taxon>Clostridia</taxon>
        <taxon>Eubacteriales</taxon>
        <taxon>Desulfotomaculaceae</taxon>
        <taxon>Pelotomaculum</taxon>
    </lineage>
</organism>
<reference evidence="1 2" key="1">
    <citation type="journal article" date="2018" name="Environ. Microbiol.">
        <title>Novel energy conservation strategies and behaviour of Pelotomaculum schinkii driving syntrophic propionate catabolism.</title>
        <authorList>
            <person name="Hidalgo-Ahumada C.A.P."/>
            <person name="Nobu M.K."/>
            <person name="Narihiro T."/>
            <person name="Tamaki H."/>
            <person name="Liu W.T."/>
            <person name="Kamagata Y."/>
            <person name="Stams A.J.M."/>
            <person name="Imachi H."/>
            <person name="Sousa D.Z."/>
        </authorList>
    </citation>
    <scope>NUCLEOTIDE SEQUENCE [LARGE SCALE GENOMIC DNA]</scope>
    <source>
        <strain evidence="1 2">MGP</strain>
    </source>
</reference>
<comment type="caution">
    <text evidence="1">The sequence shown here is derived from an EMBL/GenBank/DDBJ whole genome shotgun (WGS) entry which is preliminary data.</text>
</comment>
<protein>
    <submittedName>
        <fullName evidence="1">Spore protein YabP</fullName>
    </submittedName>
</protein>
<dbReference type="PIRSF" id="PIRSF011576">
    <property type="entry name" value="YabP"/>
    <property type="match status" value="1"/>
</dbReference>
<dbReference type="GO" id="GO:0030435">
    <property type="term" value="P:sporulation resulting in formation of a cellular spore"/>
    <property type="evidence" value="ECO:0007669"/>
    <property type="project" value="InterPro"/>
</dbReference>
<dbReference type="NCBIfam" id="TIGR02892">
    <property type="entry name" value="spore_yabP"/>
    <property type="match status" value="1"/>
</dbReference>
<sequence length="90" mass="10091">MAEQLTHSISIGGRKNLNMEGVQHVESFDETELVLETNMGMLILKGEDLHITQLNLETGHLAAEGFFNSMQYQESKSRGKGKGILNRIFK</sequence>
<dbReference type="Proteomes" id="UP000297597">
    <property type="component" value="Unassembled WGS sequence"/>
</dbReference>
<dbReference type="Pfam" id="PF07873">
    <property type="entry name" value="YabP"/>
    <property type="match status" value="1"/>
</dbReference>
<evidence type="ECO:0000313" key="1">
    <source>
        <dbReference type="EMBL" id="TEB12266.1"/>
    </source>
</evidence>
<dbReference type="EMBL" id="QFFZ01000008">
    <property type="protein sequence ID" value="TEB12266.1"/>
    <property type="molecule type" value="Genomic_DNA"/>
</dbReference>
<proteinExistence type="predicted"/>